<evidence type="ECO:0000313" key="2">
    <source>
        <dbReference type="Proteomes" id="UP000812031"/>
    </source>
</evidence>
<proteinExistence type="predicted"/>
<accession>A0ABS6XTA2</accession>
<organism evidence="1 2">
    <name type="scientific">Flavobacterium taihuense</name>
    <dbReference type="NCBI Taxonomy" id="2857508"/>
    <lineage>
        <taxon>Bacteria</taxon>
        <taxon>Pseudomonadati</taxon>
        <taxon>Bacteroidota</taxon>
        <taxon>Flavobacteriia</taxon>
        <taxon>Flavobacteriales</taxon>
        <taxon>Flavobacteriaceae</taxon>
        <taxon>Flavobacterium</taxon>
    </lineage>
</organism>
<name>A0ABS6XTA2_9FLAO</name>
<evidence type="ECO:0000313" key="1">
    <source>
        <dbReference type="EMBL" id="MBW4359907.1"/>
    </source>
</evidence>
<sequence>MKIIIQINQNHSKRLQFFTVVFFVFFLSSTVFSQKTNIEGPCQQIAINRNDIVSDNVPVRVLNSNVNFILWFMGTKEGVNSTLMDDGVYSKKSIITSGREPNRLLLKTLLKKTINIKSC</sequence>
<dbReference type="Proteomes" id="UP000812031">
    <property type="component" value="Unassembled WGS sequence"/>
</dbReference>
<reference evidence="1 2" key="1">
    <citation type="submission" date="2021-07" db="EMBL/GenBank/DDBJ databases">
        <title>Flavobacterium sp. nov. isolated from sediment on the Taihu Lake.</title>
        <authorList>
            <person name="Qu J.-H."/>
        </authorList>
    </citation>
    <scope>NUCLEOTIDE SEQUENCE [LARGE SCALE GENOMIC DNA]</scope>
    <source>
        <strain evidence="1 2">NAS39</strain>
    </source>
</reference>
<keyword evidence="2" id="KW-1185">Reference proteome</keyword>
<gene>
    <name evidence="1" type="ORF">KZH69_05370</name>
</gene>
<comment type="caution">
    <text evidence="1">The sequence shown here is derived from an EMBL/GenBank/DDBJ whole genome shotgun (WGS) entry which is preliminary data.</text>
</comment>
<dbReference type="EMBL" id="JAHWYN010000003">
    <property type="protein sequence ID" value="MBW4359907.1"/>
    <property type="molecule type" value="Genomic_DNA"/>
</dbReference>
<protein>
    <submittedName>
        <fullName evidence="1">Uncharacterized protein</fullName>
    </submittedName>
</protein>
<dbReference type="RefSeq" id="WP_219316412.1">
    <property type="nucleotide sequence ID" value="NZ_JAHWYN010000003.1"/>
</dbReference>